<reference evidence="3 6" key="5">
    <citation type="submission" date="2020-02" db="EMBL/GenBank/DDBJ databases">
        <title>Newly sequenced genome of strain CSTR1 showed variability in Candidatus Kuenenia stuttgartiensis genomes.</title>
        <authorList>
            <person name="Ding C."/>
            <person name="Adrian L."/>
        </authorList>
    </citation>
    <scope>NUCLEOTIDE SEQUENCE [LARGE SCALE GENOMIC DNA]</scope>
    <source>
        <strain evidence="3 6">CSTR1</strain>
    </source>
</reference>
<protein>
    <recommendedName>
        <fullName evidence="7">ATP synthase protein I</fullName>
    </recommendedName>
</protein>
<dbReference type="Proteomes" id="UP000501926">
    <property type="component" value="Chromosome"/>
</dbReference>
<reference evidence="2" key="1">
    <citation type="journal article" date="2006" name="Nature">
        <title>Deciphering the evolution and metabolism of an anammox bacterium from a community genome.</title>
        <authorList>
            <person name="Strous M."/>
            <person name="Pelletier E."/>
            <person name="Mangenot S."/>
            <person name="Rattei T."/>
            <person name="Lehner A."/>
            <person name="Taylor M.W."/>
            <person name="Horn M."/>
            <person name="Daims H."/>
            <person name="Bartol-Mavel D."/>
            <person name="Wincker P."/>
            <person name="Barbe V."/>
            <person name="Fonknechten N."/>
            <person name="Vallenet D."/>
            <person name="Segurens B."/>
            <person name="Schenowitz-Truong C."/>
            <person name="Medigue C."/>
            <person name="Collingro A."/>
            <person name="Snel B."/>
            <person name="Dutilh B.E."/>
            <person name="OpDenCamp H.J.M."/>
            <person name="vanDerDrift C."/>
            <person name="Cirpus I."/>
            <person name="vanDePas-Schoonen K.T."/>
            <person name="Harhangi H.R."/>
            <person name="vanNiftrik L."/>
            <person name="Schmid M."/>
            <person name="Keltjens J."/>
            <person name="vanDeVossenberg J."/>
            <person name="Kartal B."/>
            <person name="Meier H."/>
            <person name="Frishman D."/>
            <person name="Huynen M.A."/>
            <person name="Mewes H."/>
            <person name="Weissenbach J."/>
            <person name="Jetten M.S.M."/>
            <person name="Wagner M."/>
            <person name="LePaslier D."/>
        </authorList>
    </citation>
    <scope>NUCLEOTIDE SEQUENCE</scope>
</reference>
<gene>
    <name evidence="3" type="ORF">KsCSTR_48230</name>
    <name evidence="4" type="ORF">KSMBR1_2252</name>
    <name evidence="2" type="ORF">kustc0574</name>
</gene>
<dbReference type="Proteomes" id="UP000221734">
    <property type="component" value="Chromosome Kuenenia_stuttgartiensis_MBR1"/>
</dbReference>
<dbReference type="AlphaFoldDB" id="Q1PVR5"/>
<sequence>MEDKKFSMDIERSAKELLSARKEKSNFWRYANVLGVGGWTFVIPVVGGAYLGRYLDKKIHGEGISWTITLLMIGIAVGVYNVWYLFVRKHRQ</sequence>
<dbReference type="KEGG" id="kst:KSMBR1_2252"/>
<evidence type="ECO:0000313" key="3">
    <source>
        <dbReference type="EMBL" id="QII14200.1"/>
    </source>
</evidence>
<dbReference type="Pfam" id="PF09527">
    <property type="entry name" value="ATPase_gene1"/>
    <property type="match status" value="1"/>
</dbReference>
<reference evidence="2" key="2">
    <citation type="submission" date="2006-01" db="EMBL/GenBank/DDBJ databases">
        <authorList>
            <person name="Genoscope"/>
        </authorList>
    </citation>
    <scope>NUCLEOTIDE SEQUENCE</scope>
</reference>
<dbReference type="NCBIfam" id="TIGR02230">
    <property type="entry name" value="ATPase_gene1"/>
    <property type="match status" value="1"/>
</dbReference>
<feature type="transmembrane region" description="Helical" evidence="1">
    <location>
        <begin position="30"/>
        <end position="51"/>
    </location>
</feature>
<reference evidence="4" key="4">
    <citation type="submission" date="2017-10" db="EMBL/GenBank/DDBJ databases">
        <authorList>
            <person name="Banno H."/>
            <person name="Chua N.-H."/>
        </authorList>
    </citation>
    <scope>NUCLEOTIDE SEQUENCE [LARGE SCALE GENOMIC DNA]</scope>
    <source>
        <strain evidence="4">Kuenenia_mbr1_ru-nijmegen</strain>
    </source>
</reference>
<dbReference type="RefSeq" id="WP_099325431.1">
    <property type="nucleotide sequence ID" value="NZ_CP049055.1"/>
</dbReference>
<reference evidence="5" key="3">
    <citation type="submission" date="2017-10" db="EMBL/GenBank/DDBJ databases">
        <authorList>
            <person name="Frank J."/>
        </authorList>
    </citation>
    <scope>NUCLEOTIDE SEQUENCE [LARGE SCALE GENOMIC DNA]</scope>
</reference>
<evidence type="ECO:0008006" key="7">
    <source>
        <dbReference type="Google" id="ProtNLM"/>
    </source>
</evidence>
<keyword evidence="1" id="KW-0472">Membrane</keyword>
<keyword evidence="5" id="KW-1185">Reference proteome</keyword>
<evidence type="ECO:0000313" key="5">
    <source>
        <dbReference type="Proteomes" id="UP000221734"/>
    </source>
</evidence>
<feature type="transmembrane region" description="Helical" evidence="1">
    <location>
        <begin position="63"/>
        <end position="86"/>
    </location>
</feature>
<dbReference type="InterPro" id="IPR032820">
    <property type="entry name" value="ATPase_put"/>
</dbReference>
<evidence type="ECO:0000256" key="1">
    <source>
        <dbReference type="SAM" id="Phobius"/>
    </source>
</evidence>
<keyword evidence="1" id="KW-0812">Transmembrane</keyword>
<keyword evidence="1" id="KW-1133">Transmembrane helix</keyword>
<dbReference type="OrthoDB" id="282803at2"/>
<organism evidence="2">
    <name type="scientific">Kuenenia stuttgartiensis</name>
    <dbReference type="NCBI Taxonomy" id="174633"/>
    <lineage>
        <taxon>Bacteria</taxon>
        <taxon>Pseudomonadati</taxon>
        <taxon>Planctomycetota</taxon>
        <taxon>Candidatus Brocadiia</taxon>
        <taxon>Candidatus Brocadiales</taxon>
        <taxon>Candidatus Brocadiaceae</taxon>
        <taxon>Candidatus Kuenenia</taxon>
    </lineage>
</organism>
<dbReference type="EMBL" id="CT573073">
    <property type="protein sequence ID" value="CAJ71319.1"/>
    <property type="molecule type" value="Genomic_DNA"/>
</dbReference>
<dbReference type="EMBL" id="CP049055">
    <property type="protein sequence ID" value="QII14200.1"/>
    <property type="molecule type" value="Genomic_DNA"/>
</dbReference>
<dbReference type="EMBL" id="LT934425">
    <property type="protein sequence ID" value="SOH04747.1"/>
    <property type="molecule type" value="Genomic_DNA"/>
</dbReference>
<evidence type="ECO:0000313" key="4">
    <source>
        <dbReference type="EMBL" id="SOH04747.1"/>
    </source>
</evidence>
<proteinExistence type="predicted"/>
<accession>Q1PVR5</accession>
<dbReference type="InterPro" id="IPR011744">
    <property type="entry name" value="ATPase_gene1"/>
</dbReference>
<name>Q1PVR5_KUEST</name>
<evidence type="ECO:0000313" key="6">
    <source>
        <dbReference type="Proteomes" id="UP000501926"/>
    </source>
</evidence>
<evidence type="ECO:0000313" key="2">
    <source>
        <dbReference type="EMBL" id="CAJ71319.1"/>
    </source>
</evidence>